<keyword evidence="2 8" id="KW-0812">Transmembrane</keyword>
<keyword evidence="6 8" id="KW-0472">Membrane</keyword>
<feature type="transmembrane region" description="Helical" evidence="8">
    <location>
        <begin position="158"/>
        <end position="175"/>
    </location>
</feature>
<keyword evidence="4" id="KW-0256">Endoplasmic reticulum</keyword>
<dbReference type="KEGG" id="hmg:100211062"/>
<dbReference type="OrthoDB" id="301434at2759"/>
<gene>
    <name evidence="10" type="primary">SGPP2</name>
</gene>
<organism evidence="10">
    <name type="scientific">Hydra vulgaris</name>
    <name type="common">Hydra</name>
    <name type="synonym">Hydra attenuata</name>
    <dbReference type="NCBI Taxonomy" id="6087"/>
    <lineage>
        <taxon>Eukaryota</taxon>
        <taxon>Metazoa</taxon>
        <taxon>Cnidaria</taxon>
        <taxon>Hydrozoa</taxon>
        <taxon>Hydroidolina</taxon>
        <taxon>Anthoathecata</taxon>
        <taxon>Aplanulata</taxon>
        <taxon>Hydridae</taxon>
        <taxon>Hydra</taxon>
    </lineage>
</organism>
<feature type="transmembrane region" description="Helical" evidence="8">
    <location>
        <begin position="129"/>
        <end position="152"/>
    </location>
</feature>
<evidence type="ECO:0000256" key="6">
    <source>
        <dbReference type="ARBA" id="ARBA00023136"/>
    </source>
</evidence>
<sequence length="368" mass="42286">MGSIDQVVWFQKYCGLARKSNINDTLNLENRDNKEKKLISSKTSDEDAYDYNPFVHKLFQIGSELGNEAFYITFLPFVSWNIDEYICRRLILLWVFCMYAGQGIKDILCWPRPESPPVIRLEKIYESEYGMPSTHAIAGVVIPFSLIYFSYGRFQYDLVYGILFHILWTSLVCFSRVYRGMHSFHDIVAGISVAFFVTALWLPYLDITLEMFLASSNAWIIILIIPMLMIYVFPTQCMETRNDTARIICVGCGCTLAAWNMYYIDQVPLPEPYKNAPVAMFSSGFIPWVLFGASRFIIGVAIIVPIKICLKTLIHSFFNFMNSEDGKTTDRKADHIFVIPYLFITYTLIGYSAIYVAPKAFEMVGLIL</sequence>
<dbReference type="SUPFAM" id="SSF48317">
    <property type="entry name" value="Acid phosphatase/Vanadium-dependent haloperoxidase"/>
    <property type="match status" value="1"/>
</dbReference>
<dbReference type="InterPro" id="IPR036938">
    <property type="entry name" value="PAP2/HPO_sf"/>
</dbReference>
<reference evidence="10" key="1">
    <citation type="journal article" date="2013" name="Genome Biol. Evol.">
        <title>Punctuated emergences of genetic and phenotypic innovations in eumetazoan, bilaterian, euteleostome, and hominidae ancestors.</title>
        <authorList>
            <person name="Wenger Y."/>
            <person name="Galliot B."/>
        </authorList>
    </citation>
    <scope>NUCLEOTIDE SEQUENCE</scope>
    <source>
        <tissue evidence="10">Whole animals</tissue>
    </source>
</reference>
<evidence type="ECO:0000256" key="5">
    <source>
        <dbReference type="ARBA" id="ARBA00022989"/>
    </source>
</evidence>
<feature type="transmembrane region" description="Helical" evidence="8">
    <location>
        <begin position="245"/>
        <end position="264"/>
    </location>
</feature>
<dbReference type="PANTHER" id="PTHR14969">
    <property type="entry name" value="SPHINGOSINE-1-PHOSPHATE PHOSPHOHYDROLASE"/>
    <property type="match status" value="1"/>
</dbReference>
<evidence type="ECO:0000313" key="10">
    <source>
        <dbReference type="EMBL" id="CDG68938.1"/>
    </source>
</evidence>
<evidence type="ECO:0000256" key="3">
    <source>
        <dbReference type="ARBA" id="ARBA00022801"/>
    </source>
</evidence>
<feature type="transmembrane region" description="Helical" evidence="8">
    <location>
        <begin position="211"/>
        <end position="233"/>
    </location>
</feature>
<dbReference type="Gene3D" id="1.20.144.10">
    <property type="entry name" value="Phosphatidic acid phosphatase type 2/haloperoxidase"/>
    <property type="match status" value="1"/>
</dbReference>
<dbReference type="SMART" id="SM00014">
    <property type="entry name" value="acidPPc"/>
    <property type="match status" value="1"/>
</dbReference>
<dbReference type="Pfam" id="PF01569">
    <property type="entry name" value="PAP2"/>
    <property type="match status" value="1"/>
</dbReference>
<evidence type="ECO:0000256" key="4">
    <source>
        <dbReference type="ARBA" id="ARBA00022824"/>
    </source>
</evidence>
<evidence type="ECO:0000256" key="7">
    <source>
        <dbReference type="ARBA" id="ARBA00038324"/>
    </source>
</evidence>
<dbReference type="GO" id="GO:0042392">
    <property type="term" value="F:sphingosine-1-phosphate phosphatase activity"/>
    <property type="evidence" value="ECO:0007669"/>
    <property type="project" value="TreeGrafter"/>
</dbReference>
<dbReference type="OMA" id="RMVMKAV"/>
<comment type="subcellular location">
    <subcellularLocation>
        <location evidence="1">Endoplasmic reticulum membrane</location>
        <topology evidence="1">Multi-pass membrane protein</topology>
    </subcellularLocation>
</comment>
<comment type="similarity">
    <text evidence="7">Belongs to the type 2 lipid phosphate phosphatase family.</text>
</comment>
<dbReference type="EMBL" id="HAAD01002706">
    <property type="protein sequence ID" value="CDG68938.1"/>
    <property type="molecule type" value="mRNA"/>
</dbReference>
<proteinExistence type="evidence at transcript level"/>
<name>T2M9F9_HYDVU</name>
<dbReference type="PANTHER" id="PTHR14969:SF28">
    <property type="entry name" value="DIHYDROSPHINGOSINE 1-PHOSPHATE PHOSPHATASE LCB3-RELATED"/>
    <property type="match status" value="1"/>
</dbReference>
<dbReference type="AlphaFoldDB" id="T2M9F9"/>
<accession>T2M9F9</accession>
<keyword evidence="3" id="KW-0378">Hydrolase</keyword>
<dbReference type="GO" id="GO:0006670">
    <property type="term" value="P:sphingosine metabolic process"/>
    <property type="evidence" value="ECO:0007669"/>
    <property type="project" value="TreeGrafter"/>
</dbReference>
<feature type="transmembrane region" description="Helical" evidence="8">
    <location>
        <begin position="336"/>
        <end position="357"/>
    </location>
</feature>
<feature type="transmembrane region" description="Helical" evidence="8">
    <location>
        <begin position="187"/>
        <end position="205"/>
    </location>
</feature>
<evidence type="ECO:0000259" key="9">
    <source>
        <dbReference type="SMART" id="SM00014"/>
    </source>
</evidence>
<evidence type="ECO:0000256" key="8">
    <source>
        <dbReference type="SAM" id="Phobius"/>
    </source>
</evidence>
<keyword evidence="5 8" id="KW-1133">Transmembrane helix</keyword>
<protein>
    <submittedName>
        <fullName evidence="10">Sphingosine-1-phosphate phosphatase 2</fullName>
    </submittedName>
</protein>
<dbReference type="GO" id="GO:0005789">
    <property type="term" value="C:endoplasmic reticulum membrane"/>
    <property type="evidence" value="ECO:0007669"/>
    <property type="project" value="UniProtKB-SubCell"/>
</dbReference>
<dbReference type="CDD" id="cd03388">
    <property type="entry name" value="PAP2_SPPase1"/>
    <property type="match status" value="1"/>
</dbReference>
<feature type="domain" description="Phosphatidic acid phosphatase type 2/haloperoxidase" evidence="9">
    <location>
        <begin position="88"/>
        <end position="202"/>
    </location>
</feature>
<dbReference type="InterPro" id="IPR000326">
    <property type="entry name" value="PAP2/HPO"/>
</dbReference>
<evidence type="ECO:0000256" key="2">
    <source>
        <dbReference type="ARBA" id="ARBA00022692"/>
    </source>
</evidence>
<feature type="transmembrane region" description="Helical" evidence="8">
    <location>
        <begin position="284"/>
        <end position="306"/>
    </location>
</feature>
<evidence type="ECO:0000256" key="1">
    <source>
        <dbReference type="ARBA" id="ARBA00004477"/>
    </source>
</evidence>